<organism evidence="11 12">
    <name type="scientific">Streptomyces chrestomyceticus JCM 4735</name>
    <dbReference type="NCBI Taxonomy" id="1306181"/>
    <lineage>
        <taxon>Bacteria</taxon>
        <taxon>Bacillati</taxon>
        <taxon>Actinomycetota</taxon>
        <taxon>Actinomycetes</taxon>
        <taxon>Kitasatosporales</taxon>
        <taxon>Streptomycetaceae</taxon>
        <taxon>Streptomyces</taxon>
    </lineage>
</organism>
<evidence type="ECO:0000256" key="1">
    <source>
        <dbReference type="ARBA" id="ARBA00001974"/>
    </source>
</evidence>
<protein>
    <submittedName>
        <fullName evidence="11">Glucose-methanol-choline oxidoreductase</fullName>
    </submittedName>
</protein>
<evidence type="ECO:0000256" key="5">
    <source>
        <dbReference type="ARBA" id="ARBA00022827"/>
    </source>
</evidence>
<sequence>MEHLRGPSPLANPGARHPELLGPAHRDGFGDEAADRVWDVCVIGSGASGAVAADRLVRQGLDVLMVEEGFRLAGHVDLDEAETLCRQAVARDDEGNWTDEGWPWTTSNLGGGTVFYGGASFRYQPFDFDPGSLIDTGGTEVRWPYTLADLAPYYEVLERRLGVCGGPPAEGSNGARHSRGPAHEPSAAARVLYAAGESLGYRPFPTPLAINRDPYEGRAGCDRVSLCVSHACPTGAKGDVVAVFLAPLAAHPNFMLRTGVRAVRLEQDRAGEVSALRCLDRVSGQTREVRARAFVLACNAIQTAALLLRSRTTYSPSGVGNHSGLVGRGLCVKLSEYVSGVVQAAPEVLADPDVHKGPFSTVAFLDHYLDEDCPTGVGGLIYESKRDRAPKLVRDALELRIETILSDHPNLDNRVGLSRYVDEDGLPAIVLDYRTDPRDQARLRYMTGRCERLLRAAGANGIRHKATGFAQGSSHLHGTCRAGDDPARSVVDGWGRVHSADNVYVVDGSFMPYPGGLNPTLTIQAHALRTSKAVASHLAAPHAAHV</sequence>
<evidence type="ECO:0000256" key="2">
    <source>
        <dbReference type="ARBA" id="ARBA00004792"/>
    </source>
</evidence>
<dbReference type="GO" id="GO:0050660">
    <property type="term" value="F:flavin adenine dinucleotide binding"/>
    <property type="evidence" value="ECO:0007669"/>
    <property type="project" value="InterPro"/>
</dbReference>
<evidence type="ECO:0000256" key="4">
    <source>
        <dbReference type="ARBA" id="ARBA00022630"/>
    </source>
</evidence>
<dbReference type="EMBL" id="BHZC01000001">
    <property type="protein sequence ID" value="GCD32753.1"/>
    <property type="molecule type" value="Genomic_DNA"/>
</dbReference>
<evidence type="ECO:0000313" key="12">
    <source>
        <dbReference type="Proteomes" id="UP000287830"/>
    </source>
</evidence>
<evidence type="ECO:0000256" key="3">
    <source>
        <dbReference type="ARBA" id="ARBA00010790"/>
    </source>
</evidence>
<dbReference type="PANTHER" id="PTHR42784:SF1">
    <property type="entry name" value="PYRANOSE 2-OXIDASE"/>
    <property type="match status" value="1"/>
</dbReference>
<dbReference type="InterPro" id="IPR007867">
    <property type="entry name" value="GMC_OxRtase_C"/>
</dbReference>
<dbReference type="Proteomes" id="UP000287830">
    <property type="component" value="Unassembled WGS sequence"/>
</dbReference>
<comment type="pathway">
    <text evidence="2">Antibiotic biosynthesis.</text>
</comment>
<dbReference type="InterPro" id="IPR000172">
    <property type="entry name" value="GMC_OxRdtase_N"/>
</dbReference>
<evidence type="ECO:0000259" key="9">
    <source>
        <dbReference type="Pfam" id="PF00732"/>
    </source>
</evidence>
<comment type="similarity">
    <text evidence="3">Belongs to the GMC oxidoreductase family.</text>
</comment>
<accession>A0A7U9PV35</accession>
<dbReference type="RefSeq" id="WP_125043351.1">
    <property type="nucleotide sequence ID" value="NZ_BHZC01000001.1"/>
</dbReference>
<evidence type="ECO:0000256" key="7">
    <source>
        <dbReference type="ARBA" id="ARBA00023194"/>
    </source>
</evidence>
<dbReference type="OrthoDB" id="9798604at2"/>
<feature type="domain" description="Glucose-methanol-choline oxidoreductase C-terminal" evidence="10">
    <location>
        <begin position="409"/>
        <end position="527"/>
    </location>
</feature>
<evidence type="ECO:0000313" key="11">
    <source>
        <dbReference type="EMBL" id="GCD32753.1"/>
    </source>
</evidence>
<comment type="cofactor">
    <cofactor evidence="1">
        <name>FAD</name>
        <dbReference type="ChEBI" id="CHEBI:57692"/>
    </cofactor>
</comment>
<evidence type="ECO:0000256" key="8">
    <source>
        <dbReference type="SAM" id="MobiDB-lite"/>
    </source>
</evidence>
<feature type="region of interest" description="Disordered" evidence="8">
    <location>
        <begin position="1"/>
        <end position="24"/>
    </location>
</feature>
<evidence type="ECO:0000259" key="10">
    <source>
        <dbReference type="Pfam" id="PF05199"/>
    </source>
</evidence>
<dbReference type="GO" id="GO:0016899">
    <property type="term" value="F:oxidoreductase activity, acting on the CH-OH group of donors, oxygen as acceptor"/>
    <property type="evidence" value="ECO:0007669"/>
    <property type="project" value="UniProtKB-ARBA"/>
</dbReference>
<comment type="caution">
    <text evidence="11">The sequence shown here is derived from an EMBL/GenBank/DDBJ whole genome shotgun (WGS) entry which is preliminary data.</text>
</comment>
<dbReference type="GO" id="GO:0017000">
    <property type="term" value="P:antibiotic biosynthetic process"/>
    <property type="evidence" value="ECO:0007669"/>
    <property type="project" value="UniProtKB-KW"/>
</dbReference>
<feature type="domain" description="Glucose-methanol-choline oxidoreductase N-terminal" evidence="9">
    <location>
        <begin position="148"/>
        <end position="332"/>
    </location>
</feature>
<keyword evidence="4" id="KW-0285">Flavoprotein</keyword>
<dbReference type="FunFam" id="3.50.50.60:FF:000567">
    <property type="entry name" value="Paromamine 6'-oxidase"/>
    <property type="match status" value="1"/>
</dbReference>
<dbReference type="PRINTS" id="PR00411">
    <property type="entry name" value="PNDRDTASEI"/>
</dbReference>
<evidence type="ECO:0000256" key="6">
    <source>
        <dbReference type="ARBA" id="ARBA00023002"/>
    </source>
</evidence>
<keyword evidence="5" id="KW-0274">FAD</keyword>
<keyword evidence="7" id="KW-0045">Antibiotic biosynthesis</keyword>
<dbReference type="PANTHER" id="PTHR42784">
    <property type="entry name" value="PYRANOSE 2-OXIDASE"/>
    <property type="match status" value="1"/>
</dbReference>
<dbReference type="Pfam" id="PF13450">
    <property type="entry name" value="NAD_binding_8"/>
    <property type="match status" value="1"/>
</dbReference>
<dbReference type="Gene3D" id="3.50.50.60">
    <property type="entry name" value="FAD/NAD(P)-binding domain"/>
    <property type="match status" value="3"/>
</dbReference>
<dbReference type="AlphaFoldDB" id="A0A7U9PV35"/>
<dbReference type="SUPFAM" id="SSF51905">
    <property type="entry name" value="FAD/NAD(P)-binding domain"/>
    <property type="match status" value="1"/>
</dbReference>
<proteinExistence type="inferred from homology"/>
<dbReference type="InterPro" id="IPR036188">
    <property type="entry name" value="FAD/NAD-bd_sf"/>
</dbReference>
<name>A0A7U9PV35_9ACTN</name>
<dbReference type="Pfam" id="PF05199">
    <property type="entry name" value="GMC_oxred_C"/>
    <property type="match status" value="1"/>
</dbReference>
<dbReference type="Pfam" id="PF00732">
    <property type="entry name" value="GMC_oxred_N"/>
    <property type="match status" value="1"/>
</dbReference>
<dbReference type="GeneID" id="95619546"/>
<gene>
    <name evidence="11" type="ORF">OEIGOIKO_00470</name>
</gene>
<reference evidence="11 12" key="1">
    <citation type="submission" date="2018-11" db="EMBL/GenBank/DDBJ databases">
        <title>Whole genome sequence of Streptomyces chrestomyceticus NBRC 13444(T).</title>
        <authorList>
            <person name="Komaki H."/>
            <person name="Tamura T."/>
        </authorList>
    </citation>
    <scope>NUCLEOTIDE SEQUENCE [LARGE SCALE GENOMIC DNA]</scope>
    <source>
        <strain evidence="11 12">NBRC 13444</strain>
    </source>
</reference>
<dbReference type="InterPro" id="IPR051473">
    <property type="entry name" value="P2Ox-like"/>
</dbReference>
<keyword evidence="6" id="KW-0560">Oxidoreductase</keyword>
<dbReference type="FunFam" id="3.50.50.60:FF:000568">
    <property type="entry name" value="Paromamine 6'-oxidase"/>
    <property type="match status" value="1"/>
</dbReference>